<gene>
    <name evidence="2" type="ORF">B5807_08977</name>
</gene>
<evidence type="ECO:0000313" key="2">
    <source>
        <dbReference type="EMBL" id="OSS46821.1"/>
    </source>
</evidence>
<protein>
    <submittedName>
        <fullName evidence="2">Uncharacterized protein</fullName>
    </submittedName>
</protein>
<dbReference type="AlphaFoldDB" id="A0A1Y2LSE7"/>
<sequence length="207" mass="23575">MDPDEQQKRKLDRPRGSTPDPAAFQKKHTENFHSEALREDNDTIQPQSSEDCSNEVHTPAGTPAAEKFFNIPEFRVMLYETIANSATSPVGDFSGLFLSCRKIYAEAETEIVESRTKYIDAEDSKWSEIWGLPVTISKPRYYRDLNTSTVTVTRNCHMPQSSNLYGYRGLWGHGNRNPQWPLRDLALPRLEIALSIPDATIRNGSWQ</sequence>
<organism evidence="2 3">
    <name type="scientific">Epicoccum nigrum</name>
    <name type="common">Soil fungus</name>
    <name type="synonym">Epicoccum purpurascens</name>
    <dbReference type="NCBI Taxonomy" id="105696"/>
    <lineage>
        <taxon>Eukaryota</taxon>
        <taxon>Fungi</taxon>
        <taxon>Dikarya</taxon>
        <taxon>Ascomycota</taxon>
        <taxon>Pezizomycotina</taxon>
        <taxon>Dothideomycetes</taxon>
        <taxon>Pleosporomycetidae</taxon>
        <taxon>Pleosporales</taxon>
        <taxon>Pleosporineae</taxon>
        <taxon>Didymellaceae</taxon>
        <taxon>Epicoccum</taxon>
    </lineage>
</organism>
<feature type="compositionally biased region" description="Basic and acidic residues" evidence="1">
    <location>
        <begin position="1"/>
        <end position="15"/>
    </location>
</feature>
<reference evidence="2 3" key="1">
    <citation type="journal article" date="2017" name="Genome Announc.">
        <title>Genome sequence of the saprophytic ascomycete Epicoccum nigrum ICMP 19927 strain isolated from New Zealand.</title>
        <authorList>
            <person name="Fokin M."/>
            <person name="Fleetwood D."/>
            <person name="Weir B.S."/>
            <person name="Villas-Boas S.G."/>
        </authorList>
    </citation>
    <scope>NUCLEOTIDE SEQUENCE [LARGE SCALE GENOMIC DNA]</scope>
    <source>
        <strain evidence="2 3">ICMP 19927</strain>
    </source>
</reference>
<proteinExistence type="predicted"/>
<dbReference type="InParanoid" id="A0A1Y2LSE7"/>
<feature type="compositionally biased region" description="Basic and acidic residues" evidence="1">
    <location>
        <begin position="27"/>
        <end position="41"/>
    </location>
</feature>
<evidence type="ECO:0000256" key="1">
    <source>
        <dbReference type="SAM" id="MobiDB-lite"/>
    </source>
</evidence>
<dbReference type="Proteomes" id="UP000193240">
    <property type="component" value="Unassembled WGS sequence"/>
</dbReference>
<feature type="region of interest" description="Disordered" evidence="1">
    <location>
        <begin position="1"/>
        <end position="59"/>
    </location>
</feature>
<accession>A0A1Y2LSE7</accession>
<dbReference type="EMBL" id="KZ107850">
    <property type="protein sequence ID" value="OSS46821.1"/>
    <property type="molecule type" value="Genomic_DNA"/>
</dbReference>
<keyword evidence="3" id="KW-1185">Reference proteome</keyword>
<evidence type="ECO:0000313" key="3">
    <source>
        <dbReference type="Proteomes" id="UP000193240"/>
    </source>
</evidence>
<name>A0A1Y2LSE7_EPING</name>